<evidence type="ECO:0000259" key="2">
    <source>
        <dbReference type="Pfam" id="PF06742"/>
    </source>
</evidence>
<evidence type="ECO:0000313" key="3">
    <source>
        <dbReference type="EMBL" id="KAJ7193122.1"/>
    </source>
</evidence>
<comment type="caution">
    <text evidence="3">The sequence shown here is derived from an EMBL/GenBank/DDBJ whole genome shotgun (WGS) entry which is preliminary data.</text>
</comment>
<keyword evidence="4" id="KW-1185">Reference proteome</keyword>
<gene>
    <name evidence="3" type="ORF">GGX14DRAFT_593177</name>
</gene>
<organism evidence="3 4">
    <name type="scientific">Mycena pura</name>
    <dbReference type="NCBI Taxonomy" id="153505"/>
    <lineage>
        <taxon>Eukaryota</taxon>
        <taxon>Fungi</taxon>
        <taxon>Dikarya</taxon>
        <taxon>Basidiomycota</taxon>
        <taxon>Agaricomycotina</taxon>
        <taxon>Agaricomycetes</taxon>
        <taxon>Agaricomycetidae</taxon>
        <taxon>Agaricales</taxon>
        <taxon>Marasmiineae</taxon>
        <taxon>Mycenaceae</taxon>
        <taxon>Mycena</taxon>
    </lineage>
</organism>
<dbReference type="SUPFAM" id="SSF160935">
    <property type="entry name" value="VPA0735-like"/>
    <property type="match status" value="1"/>
</dbReference>
<feature type="compositionally biased region" description="Pro residues" evidence="1">
    <location>
        <begin position="316"/>
        <end position="331"/>
    </location>
</feature>
<reference evidence="3" key="1">
    <citation type="submission" date="2023-03" db="EMBL/GenBank/DDBJ databases">
        <title>Massive genome expansion in bonnet fungi (Mycena s.s.) driven by repeated elements and novel gene families across ecological guilds.</title>
        <authorList>
            <consortium name="Lawrence Berkeley National Laboratory"/>
            <person name="Harder C.B."/>
            <person name="Miyauchi S."/>
            <person name="Viragh M."/>
            <person name="Kuo A."/>
            <person name="Thoen E."/>
            <person name="Andreopoulos B."/>
            <person name="Lu D."/>
            <person name="Skrede I."/>
            <person name="Drula E."/>
            <person name="Henrissat B."/>
            <person name="Morin E."/>
            <person name="Kohler A."/>
            <person name="Barry K."/>
            <person name="LaButti K."/>
            <person name="Morin E."/>
            <person name="Salamov A."/>
            <person name="Lipzen A."/>
            <person name="Mereny Z."/>
            <person name="Hegedus B."/>
            <person name="Baldrian P."/>
            <person name="Stursova M."/>
            <person name="Weitz H."/>
            <person name="Taylor A."/>
            <person name="Grigoriev I.V."/>
            <person name="Nagy L.G."/>
            <person name="Martin F."/>
            <person name="Kauserud H."/>
        </authorList>
    </citation>
    <scope>NUCLEOTIDE SEQUENCE</scope>
    <source>
        <strain evidence="3">9144</strain>
    </source>
</reference>
<accession>A0AAD6URM5</accession>
<protein>
    <recommendedName>
        <fullName evidence="2">DUF1214 domain-containing protein</fullName>
    </recommendedName>
</protein>
<sequence length="386" mass="41348">MPVSSLVDYTEQHYLDLVRDSVKGFRSPPFRLPIKRADGVTSSTSSLTRELALAEPTKRTAVLPNVDSDTLYSIAAYTPGGYRITYVPRETQVVKPHGRGDSEYAGANRVPPYCVRAYGLTVLRIEVGNASDVAHLAFAIQPGSRWTARAPGHVYHLPEGASDVHAVGVMLPAAGVSVRQQYTPPSPGVGLGLASAFAAAQVKRLAIDVSGDFGTAYAVRAYIAEIGYLQLRPNEAVHPLFDMHNTMTLSSDKTYLLEFVGGKPPVNAFWSVTMYDAKGFLVPNALARYALGDRSDMVYPDGTPVYDGTTGGPANSPKPPPKPRGGQPPDPGVDRKLAADALTPGGGGAFRSLRLALVQAEASKKGELLNGKYFRNSAWSWPPLPQ</sequence>
<dbReference type="InterPro" id="IPR010621">
    <property type="entry name" value="DUF1214"/>
</dbReference>
<dbReference type="AlphaFoldDB" id="A0AAD6URM5"/>
<dbReference type="PANTHER" id="PTHR36509">
    <property type="entry name" value="BLL3101 PROTEIN"/>
    <property type="match status" value="1"/>
</dbReference>
<name>A0AAD6URM5_9AGAR</name>
<dbReference type="InterPro" id="IPR037049">
    <property type="entry name" value="DUF1214_C_sf"/>
</dbReference>
<feature type="domain" description="DUF1214" evidence="2">
    <location>
        <begin position="247"/>
        <end position="302"/>
    </location>
</feature>
<proteinExistence type="predicted"/>
<dbReference type="Gene3D" id="2.60.120.600">
    <property type="entry name" value="Domain of unknown function DUF1214, C-terminal domain"/>
    <property type="match status" value="1"/>
</dbReference>
<feature type="region of interest" description="Disordered" evidence="1">
    <location>
        <begin position="301"/>
        <end position="345"/>
    </location>
</feature>
<evidence type="ECO:0000313" key="4">
    <source>
        <dbReference type="Proteomes" id="UP001219525"/>
    </source>
</evidence>
<evidence type="ECO:0000256" key="1">
    <source>
        <dbReference type="SAM" id="MobiDB-lite"/>
    </source>
</evidence>
<dbReference type="EMBL" id="JARJCW010000111">
    <property type="protein sequence ID" value="KAJ7193122.1"/>
    <property type="molecule type" value="Genomic_DNA"/>
</dbReference>
<dbReference type="Proteomes" id="UP001219525">
    <property type="component" value="Unassembled WGS sequence"/>
</dbReference>
<dbReference type="Pfam" id="PF06742">
    <property type="entry name" value="DUF1214"/>
    <property type="match status" value="1"/>
</dbReference>
<dbReference type="PANTHER" id="PTHR36509:SF2">
    <property type="entry name" value="BLL3101 PROTEIN"/>
    <property type="match status" value="1"/>
</dbReference>